<reference evidence="5 6" key="1">
    <citation type="submission" date="2021-03" db="EMBL/GenBank/DDBJ databases">
        <authorList>
            <person name="Kanchanasin P."/>
            <person name="Saeng-In P."/>
            <person name="Phongsopitanun W."/>
            <person name="Yuki M."/>
            <person name="Kudo T."/>
            <person name="Ohkuma M."/>
            <person name="Tanasupawat S."/>
        </authorList>
    </citation>
    <scope>NUCLEOTIDE SEQUENCE [LARGE SCALE GENOMIC DNA]</scope>
    <source>
        <strain evidence="5 6">L46</strain>
    </source>
</reference>
<evidence type="ECO:0000256" key="1">
    <source>
        <dbReference type="ARBA" id="ARBA00023015"/>
    </source>
</evidence>
<dbReference type="PANTHER" id="PTHR30146:SF153">
    <property type="entry name" value="LACTOSE OPERON REPRESSOR"/>
    <property type="match status" value="1"/>
</dbReference>
<name>A0ABS3RGG0_9ACTN</name>
<dbReference type="PANTHER" id="PTHR30146">
    <property type="entry name" value="LACI-RELATED TRANSCRIPTIONAL REPRESSOR"/>
    <property type="match status" value="1"/>
</dbReference>
<accession>A0ABS3RGG0</accession>
<dbReference type="InterPro" id="IPR046335">
    <property type="entry name" value="LacI/GalR-like_sensor"/>
</dbReference>
<sequence length="339" mass="36962">MNIGEIARRAGVSRSTVSYALSGKRPVSEKTRRRIQRVINEMGYQPNASARALARGETRALGMVFPPASSHYTDMQLAFIGGVVEAAGAHDYDVLMSPRGADVDASFQRLVGERRVDGVILMEIRLQDPRVERLRDTGFPFVTIGRTGNPEGTAWVDLDYLNLVRRCVRHLSDLGHHHLAFVNRSEKLLRSGYESARRGLDGFEVALQETGLTGTAYTCDDDAAAGERCVQQILSSQPEVTGIVTINEASLGGLYRGLADAGRKIPRDMSVTGISAERWAEAVTPALTAAAQPALEMGRIAIDLLLERMRTPEKPARHQLLTPRIVLRASTGPPPVLGE</sequence>
<dbReference type="PROSITE" id="PS00356">
    <property type="entry name" value="HTH_LACI_1"/>
    <property type="match status" value="1"/>
</dbReference>
<dbReference type="CDD" id="cd01392">
    <property type="entry name" value="HTH_LacI"/>
    <property type="match status" value="1"/>
</dbReference>
<evidence type="ECO:0000313" key="6">
    <source>
        <dbReference type="Proteomes" id="UP000666915"/>
    </source>
</evidence>
<dbReference type="Gene3D" id="1.10.260.40">
    <property type="entry name" value="lambda repressor-like DNA-binding domains"/>
    <property type="match status" value="1"/>
</dbReference>
<evidence type="ECO:0000259" key="4">
    <source>
        <dbReference type="PROSITE" id="PS50932"/>
    </source>
</evidence>
<dbReference type="EMBL" id="JAGEOK010000072">
    <property type="protein sequence ID" value="MBO2445317.1"/>
    <property type="molecule type" value="Genomic_DNA"/>
</dbReference>
<dbReference type="GO" id="GO:0003677">
    <property type="term" value="F:DNA binding"/>
    <property type="evidence" value="ECO:0007669"/>
    <property type="project" value="UniProtKB-KW"/>
</dbReference>
<dbReference type="RefSeq" id="WP_208274622.1">
    <property type="nucleotide sequence ID" value="NZ_BAAAGM010000135.1"/>
</dbReference>
<keyword evidence="6" id="KW-1185">Reference proteome</keyword>
<keyword evidence="1" id="KW-0805">Transcription regulation</keyword>
<keyword evidence="3" id="KW-0804">Transcription</keyword>
<evidence type="ECO:0000256" key="3">
    <source>
        <dbReference type="ARBA" id="ARBA00023163"/>
    </source>
</evidence>
<dbReference type="PROSITE" id="PS50932">
    <property type="entry name" value="HTH_LACI_2"/>
    <property type="match status" value="1"/>
</dbReference>
<evidence type="ECO:0000256" key="2">
    <source>
        <dbReference type="ARBA" id="ARBA00023125"/>
    </source>
</evidence>
<dbReference type="Pfam" id="PF00356">
    <property type="entry name" value="LacI"/>
    <property type="match status" value="1"/>
</dbReference>
<dbReference type="InterPro" id="IPR010982">
    <property type="entry name" value="Lambda_DNA-bd_dom_sf"/>
</dbReference>
<dbReference type="SMART" id="SM00354">
    <property type="entry name" value="HTH_LACI"/>
    <property type="match status" value="1"/>
</dbReference>
<gene>
    <name evidence="5" type="ORF">J4557_48235</name>
</gene>
<keyword evidence="2 5" id="KW-0238">DNA-binding</keyword>
<dbReference type="Gene3D" id="3.40.50.2300">
    <property type="match status" value="2"/>
</dbReference>
<protein>
    <submittedName>
        <fullName evidence="5">LacI family DNA-binding transcriptional regulator</fullName>
    </submittedName>
</protein>
<dbReference type="InterPro" id="IPR000843">
    <property type="entry name" value="HTH_LacI"/>
</dbReference>
<organism evidence="5 6">
    <name type="scientific">Actinomadura nitritigenes</name>
    <dbReference type="NCBI Taxonomy" id="134602"/>
    <lineage>
        <taxon>Bacteria</taxon>
        <taxon>Bacillati</taxon>
        <taxon>Actinomycetota</taxon>
        <taxon>Actinomycetes</taxon>
        <taxon>Streptosporangiales</taxon>
        <taxon>Thermomonosporaceae</taxon>
        <taxon>Actinomadura</taxon>
    </lineage>
</organism>
<dbReference type="Pfam" id="PF13377">
    <property type="entry name" value="Peripla_BP_3"/>
    <property type="match status" value="1"/>
</dbReference>
<evidence type="ECO:0000313" key="5">
    <source>
        <dbReference type="EMBL" id="MBO2445317.1"/>
    </source>
</evidence>
<feature type="domain" description="HTH lacI-type" evidence="4">
    <location>
        <begin position="1"/>
        <end position="55"/>
    </location>
</feature>
<comment type="caution">
    <text evidence="5">The sequence shown here is derived from an EMBL/GenBank/DDBJ whole genome shotgun (WGS) entry which is preliminary data.</text>
</comment>
<proteinExistence type="predicted"/>
<dbReference type="InterPro" id="IPR028082">
    <property type="entry name" value="Peripla_BP_I"/>
</dbReference>
<dbReference type="SUPFAM" id="SSF47413">
    <property type="entry name" value="lambda repressor-like DNA-binding domains"/>
    <property type="match status" value="1"/>
</dbReference>
<dbReference type="SUPFAM" id="SSF53822">
    <property type="entry name" value="Periplasmic binding protein-like I"/>
    <property type="match status" value="1"/>
</dbReference>
<dbReference type="Proteomes" id="UP000666915">
    <property type="component" value="Unassembled WGS sequence"/>
</dbReference>